<sequence>MTPAPHYHSYESIGNSEVKAIEVFCAPRVKVYHMFYSENSKIEACSKVFKEETCRILEADTFFDKVKYTKSIRINDGHFHRLFFNDTLKMSIDDSSKKLLFIPVE</sequence>
<evidence type="ECO:0000313" key="2">
    <source>
        <dbReference type="Proteomes" id="UP000624701"/>
    </source>
</evidence>
<keyword evidence="2" id="KW-1185">Reference proteome</keyword>
<reference evidence="2" key="1">
    <citation type="journal article" date="2019" name="Int. J. Syst. Evol. Microbiol.">
        <title>The Global Catalogue of Microorganisms (GCM) 10K type strain sequencing project: providing services to taxonomists for standard genome sequencing and annotation.</title>
        <authorList>
            <consortium name="The Broad Institute Genomics Platform"/>
            <consortium name="The Broad Institute Genome Sequencing Center for Infectious Disease"/>
            <person name="Wu L."/>
            <person name="Ma J."/>
        </authorList>
    </citation>
    <scope>NUCLEOTIDE SEQUENCE [LARGE SCALE GENOMIC DNA]</scope>
    <source>
        <strain evidence="2">CCM 8681</strain>
    </source>
</reference>
<proteinExistence type="predicted"/>
<name>A0ABQ2C1E5_9FLAO</name>
<comment type="caution">
    <text evidence="1">The sequence shown here is derived from an EMBL/GenBank/DDBJ whole genome shotgun (WGS) entry which is preliminary data.</text>
</comment>
<organism evidence="1 2">
    <name type="scientific">Winogradskyella haliclonae</name>
    <dbReference type="NCBI Taxonomy" id="2048558"/>
    <lineage>
        <taxon>Bacteria</taxon>
        <taxon>Pseudomonadati</taxon>
        <taxon>Bacteroidota</taxon>
        <taxon>Flavobacteriia</taxon>
        <taxon>Flavobacteriales</taxon>
        <taxon>Flavobacteriaceae</taxon>
        <taxon>Winogradskyella</taxon>
    </lineage>
</organism>
<dbReference type="EMBL" id="BMDQ01000003">
    <property type="protein sequence ID" value="GGI57868.1"/>
    <property type="molecule type" value="Genomic_DNA"/>
</dbReference>
<dbReference type="Proteomes" id="UP000624701">
    <property type="component" value="Unassembled WGS sequence"/>
</dbReference>
<gene>
    <name evidence="1" type="ORF">GCM10011444_21770</name>
</gene>
<protein>
    <submittedName>
        <fullName evidence="1">Uncharacterized protein</fullName>
    </submittedName>
</protein>
<evidence type="ECO:0000313" key="1">
    <source>
        <dbReference type="EMBL" id="GGI57868.1"/>
    </source>
</evidence>
<accession>A0ABQ2C1E5</accession>